<dbReference type="Pfam" id="PF09817">
    <property type="entry name" value="Zwilch"/>
    <property type="match status" value="1"/>
</dbReference>
<evidence type="ECO:0000256" key="1">
    <source>
        <dbReference type="ARBA" id="ARBA00004629"/>
    </source>
</evidence>
<dbReference type="GO" id="GO:0007094">
    <property type="term" value="P:mitotic spindle assembly checkpoint signaling"/>
    <property type="evidence" value="ECO:0007669"/>
    <property type="project" value="UniProtKB-UniRule"/>
</dbReference>
<evidence type="ECO:0000256" key="10">
    <source>
        <dbReference type="SAM" id="MobiDB-lite"/>
    </source>
</evidence>
<keyword evidence="12" id="KW-1185">Reference proteome</keyword>
<dbReference type="EMBL" id="JAFDVH010000011">
    <property type="protein sequence ID" value="KAG7468252.1"/>
    <property type="molecule type" value="Genomic_DNA"/>
</dbReference>
<gene>
    <name evidence="11" type="ORF">MATL_G00140960</name>
</gene>
<dbReference type="InterPro" id="IPR018630">
    <property type="entry name" value="Zwilch"/>
</dbReference>
<dbReference type="OrthoDB" id="5556307at2759"/>
<evidence type="ECO:0000256" key="5">
    <source>
        <dbReference type="ARBA" id="ARBA00022776"/>
    </source>
</evidence>
<feature type="region of interest" description="Disordered" evidence="10">
    <location>
        <begin position="68"/>
        <end position="99"/>
    </location>
</feature>
<keyword evidence="8 9" id="KW-0137">Centromere</keyword>
<keyword evidence="6 9" id="KW-0995">Kinetochore</keyword>
<name>A0A9D3PWG2_MEGAT</name>
<sequence length="596" mass="67252">MGVSMITDANKFMNFLLKCQGECKSPVEYEGGIQIQQVKQGVDIPLLNNCCGCQPVFICEKAIPKSESENEKSEESLSDESACLGQEAEETQEAQGPQGVSIMKARQLLSWYTMSQNPTTCQEGSPVLPPLWVRCDMEDSQGTSWMGAEAICTGSKVTAVKLHTVNCKAPTVGKSSFISLEELKQMHKTRHHPSKVVTRGSAQYSLFGSTEVENTLIESQSSVTVDFRWDNVESILQTPPLYSTATLNIKVACGDMRSPIYPLYKELEFLQILADGLRTGETEWLEPVEVKSAVELTKALIEDLQKKAKLEQNQSVKESEAQKAMESSSVENPIFNATLMERRDLDCIERLWLTLWRSVSSYQDIVDSLKLVIQALRYGDIKPWIHKDSSSSLSRLILQSYHQQMGPVSLTGLTPINMLLEMGLDKMRKDYINYLISQELTTLNHLSYYLSTEVDLQEQVVRVKKLHHLLEIVVTCSTFLSLAYEQLFLLTQSYLQYCKESPYDEEHVFQLQIRPAMKSSFYQRIHNEHPVTWAVEVSSGHGNREVRTSWQLSDKPPVDHVTFDPPDFPLETTVNGESEEPAYFTTTASCSLVSFT</sequence>
<evidence type="ECO:0000313" key="11">
    <source>
        <dbReference type="EMBL" id="KAG7468252.1"/>
    </source>
</evidence>
<evidence type="ECO:0000256" key="4">
    <source>
        <dbReference type="ARBA" id="ARBA00022618"/>
    </source>
</evidence>
<keyword evidence="4 9" id="KW-0132">Cell division</keyword>
<dbReference type="Gene3D" id="6.20.270.10">
    <property type="match status" value="1"/>
</dbReference>
<accession>A0A9D3PWG2</accession>
<dbReference type="PANTHER" id="PTHR15995">
    <property type="entry name" value="PROTEIN ZWILCH HOMOLOG"/>
    <property type="match status" value="1"/>
</dbReference>
<comment type="subcellular location">
    <subcellularLocation>
        <location evidence="1 9">Chromosome</location>
        <location evidence="1 9">Centromere</location>
        <location evidence="1 9">Kinetochore</location>
    </subcellularLocation>
</comment>
<dbReference type="Proteomes" id="UP001046870">
    <property type="component" value="Chromosome 11"/>
</dbReference>
<dbReference type="GO" id="GO:1990423">
    <property type="term" value="C:RZZ complex"/>
    <property type="evidence" value="ECO:0007669"/>
    <property type="project" value="UniProtKB-UniRule"/>
</dbReference>
<evidence type="ECO:0000313" key="12">
    <source>
        <dbReference type="Proteomes" id="UP001046870"/>
    </source>
</evidence>
<keyword evidence="3 9" id="KW-0158">Chromosome</keyword>
<evidence type="ECO:0000256" key="3">
    <source>
        <dbReference type="ARBA" id="ARBA00022454"/>
    </source>
</evidence>
<comment type="similarity">
    <text evidence="2 9">Belongs to the ZWILCH family.</text>
</comment>
<protein>
    <recommendedName>
        <fullName evidence="9">Protein zwilch</fullName>
    </recommendedName>
</protein>
<dbReference type="Gene3D" id="6.10.140.520">
    <property type="match status" value="1"/>
</dbReference>
<dbReference type="PANTHER" id="PTHR15995:SF1">
    <property type="entry name" value="PROTEIN ZWILCH HOMOLOG"/>
    <property type="match status" value="1"/>
</dbReference>
<evidence type="ECO:0000256" key="6">
    <source>
        <dbReference type="ARBA" id="ARBA00022838"/>
    </source>
</evidence>
<dbReference type="Gene3D" id="1.10.287.1880">
    <property type="match status" value="1"/>
</dbReference>
<comment type="caution">
    <text evidence="11">The sequence shown here is derived from an EMBL/GenBank/DDBJ whole genome shotgun (WGS) entry which is preliminary data.</text>
</comment>
<keyword evidence="7 9" id="KW-0131">Cell cycle</keyword>
<evidence type="ECO:0000256" key="7">
    <source>
        <dbReference type="ARBA" id="ARBA00023306"/>
    </source>
</evidence>
<proteinExistence type="inferred from homology"/>
<dbReference type="GO" id="GO:0034501">
    <property type="term" value="P:protein localization to kinetochore"/>
    <property type="evidence" value="ECO:0007669"/>
    <property type="project" value="UniProtKB-UniRule"/>
</dbReference>
<organism evidence="11 12">
    <name type="scientific">Megalops atlanticus</name>
    <name type="common">Tarpon</name>
    <name type="synonym">Clupea gigantea</name>
    <dbReference type="NCBI Taxonomy" id="7932"/>
    <lineage>
        <taxon>Eukaryota</taxon>
        <taxon>Metazoa</taxon>
        <taxon>Chordata</taxon>
        <taxon>Craniata</taxon>
        <taxon>Vertebrata</taxon>
        <taxon>Euteleostomi</taxon>
        <taxon>Actinopterygii</taxon>
        <taxon>Neopterygii</taxon>
        <taxon>Teleostei</taxon>
        <taxon>Elopiformes</taxon>
        <taxon>Megalopidae</taxon>
        <taxon>Megalops</taxon>
    </lineage>
</organism>
<evidence type="ECO:0000256" key="2">
    <source>
        <dbReference type="ARBA" id="ARBA00009062"/>
    </source>
</evidence>
<dbReference type="Gene3D" id="1.20.58.730">
    <property type="match status" value="1"/>
</dbReference>
<evidence type="ECO:0000256" key="8">
    <source>
        <dbReference type="ARBA" id="ARBA00023328"/>
    </source>
</evidence>
<dbReference type="AlphaFoldDB" id="A0A9D3PWG2"/>
<comment type="function">
    <text evidence="9">Essential component of the mitotic checkpoint, which prevents cells from prematurely exiting mitosis. Required for the assembly of the dynein-dynactin and MAD1-MAD2 complexes onto kinetochores. Its function related to the spindle assembly machinery is proposed to depend on its association in the mitotic RZZ complex.</text>
</comment>
<dbReference type="GO" id="GO:0051301">
    <property type="term" value="P:cell division"/>
    <property type="evidence" value="ECO:0007669"/>
    <property type="project" value="UniProtKB-UniRule"/>
</dbReference>
<comment type="subunit">
    <text evidence="9">Component of the RZZ complex.</text>
</comment>
<reference evidence="11" key="1">
    <citation type="submission" date="2021-01" db="EMBL/GenBank/DDBJ databases">
        <authorList>
            <person name="Zahm M."/>
            <person name="Roques C."/>
            <person name="Cabau C."/>
            <person name="Klopp C."/>
            <person name="Donnadieu C."/>
            <person name="Jouanno E."/>
            <person name="Lampietro C."/>
            <person name="Louis A."/>
            <person name="Herpin A."/>
            <person name="Echchiki A."/>
            <person name="Berthelot C."/>
            <person name="Parey E."/>
            <person name="Roest-Crollius H."/>
            <person name="Braasch I."/>
            <person name="Postlethwait J."/>
            <person name="Bobe J."/>
            <person name="Montfort J."/>
            <person name="Bouchez O."/>
            <person name="Begum T."/>
            <person name="Mejri S."/>
            <person name="Adams A."/>
            <person name="Chen W.-J."/>
            <person name="Guiguen Y."/>
        </authorList>
    </citation>
    <scope>NUCLEOTIDE SEQUENCE</scope>
    <source>
        <strain evidence="11">YG-15Mar2019-1</strain>
        <tissue evidence="11">Brain</tissue>
    </source>
</reference>
<evidence type="ECO:0000256" key="9">
    <source>
        <dbReference type="RuleBase" id="RU369076"/>
    </source>
</evidence>
<dbReference type="Gene3D" id="2.20.25.230">
    <property type="match status" value="1"/>
</dbReference>
<keyword evidence="5 9" id="KW-0498">Mitosis</keyword>